<evidence type="ECO:0008006" key="5">
    <source>
        <dbReference type="Google" id="ProtNLM"/>
    </source>
</evidence>
<comment type="similarity">
    <text evidence="2">Belongs to the TacA antitoxin family.</text>
</comment>
<dbReference type="PANTHER" id="PTHR35401">
    <property type="entry name" value="COPG FAMILY HELIX-TURN-HELIX PROTEIN-RELATED-RELATED"/>
    <property type="match status" value="1"/>
</dbReference>
<dbReference type="RefSeq" id="WP_156912450.1">
    <property type="nucleotide sequence ID" value="NZ_CP019630.1"/>
</dbReference>
<evidence type="ECO:0000313" key="4">
    <source>
        <dbReference type="Proteomes" id="UP000188174"/>
    </source>
</evidence>
<keyword evidence="4" id="KW-1185">Reference proteome</keyword>
<evidence type="ECO:0000256" key="2">
    <source>
        <dbReference type="ARBA" id="ARBA00049988"/>
    </source>
</evidence>
<dbReference type="Pfam" id="PF08681">
    <property type="entry name" value="TacA1"/>
    <property type="match status" value="1"/>
</dbReference>
<gene>
    <name evidence="3" type="ORF">B0E33_20325</name>
</gene>
<sequence>MTEATDLATSLQEKSDARLYIRTKPFIKVTIMKAAELSGMGLSTFVTTAAFLRAQDVIAAHERTVLAPDDHSTFFEALDRSAAPTDSLLGSAKLHREVVVEGD</sequence>
<dbReference type="Gene3D" id="1.20.5.780">
    <property type="entry name" value="Single helix bin"/>
    <property type="match status" value="1"/>
</dbReference>
<dbReference type="PANTHER" id="PTHR35401:SF2">
    <property type="entry name" value="ABC-TYPE TRANSPORT SYSTEM"/>
    <property type="match status" value="1"/>
</dbReference>
<proteinExistence type="inferred from homology"/>
<keyword evidence="1" id="KW-1277">Toxin-antitoxin system</keyword>
<evidence type="ECO:0000256" key="1">
    <source>
        <dbReference type="ARBA" id="ARBA00022649"/>
    </source>
</evidence>
<organism evidence="3 4">
    <name type="scientific">Roseibium algicola</name>
    <dbReference type="NCBI Taxonomy" id="2857014"/>
    <lineage>
        <taxon>Bacteria</taxon>
        <taxon>Pseudomonadati</taxon>
        <taxon>Pseudomonadota</taxon>
        <taxon>Alphaproteobacteria</taxon>
        <taxon>Hyphomicrobiales</taxon>
        <taxon>Stappiaceae</taxon>
        <taxon>Roseibium</taxon>
    </lineage>
</organism>
<dbReference type="InterPro" id="IPR014795">
    <property type="entry name" value="TacA_1-like"/>
</dbReference>
<name>A0ABM6IAN7_9HYPH</name>
<reference evidence="3 4" key="1">
    <citation type="submission" date="2017-02" db="EMBL/GenBank/DDBJ databases">
        <authorList>
            <person name="Jeong S."/>
        </authorList>
    </citation>
    <scope>NUCLEOTIDE SEQUENCE [LARGE SCALE GENOMIC DNA]</scope>
    <source>
        <strain evidence="3 4">RMAR6-6</strain>
    </source>
</reference>
<dbReference type="Proteomes" id="UP000188174">
    <property type="component" value="Chromosome"/>
</dbReference>
<dbReference type="SUPFAM" id="SSF47598">
    <property type="entry name" value="Ribbon-helix-helix"/>
    <property type="match status" value="1"/>
</dbReference>
<accession>A0ABM6IAN7</accession>
<dbReference type="EMBL" id="CP019630">
    <property type="protein sequence ID" value="AQQ07557.1"/>
    <property type="molecule type" value="Genomic_DNA"/>
</dbReference>
<protein>
    <recommendedName>
        <fullName evidence="5">DUF1778 domain-containing protein</fullName>
    </recommendedName>
</protein>
<dbReference type="InterPro" id="IPR010985">
    <property type="entry name" value="Ribbon_hlx_hlx"/>
</dbReference>
<evidence type="ECO:0000313" key="3">
    <source>
        <dbReference type="EMBL" id="AQQ07557.1"/>
    </source>
</evidence>